<evidence type="ECO:0000313" key="6">
    <source>
        <dbReference type="Proteomes" id="UP000053690"/>
    </source>
</evidence>
<comment type="caution">
    <text evidence="5">The sequence shown here is derived from an EMBL/GenBank/DDBJ whole genome shotgun (WGS) entry which is preliminary data.</text>
</comment>
<dbReference type="Proteomes" id="UP000053690">
    <property type="component" value="Unassembled WGS sequence"/>
</dbReference>
<dbReference type="GO" id="GO:0031956">
    <property type="term" value="F:medium-chain fatty acid-CoA ligase activity"/>
    <property type="evidence" value="ECO:0007669"/>
    <property type="project" value="TreeGrafter"/>
</dbReference>
<dbReference type="PANTHER" id="PTHR43201:SF5">
    <property type="entry name" value="MEDIUM-CHAIN ACYL-COA LIGASE ACSF2, MITOCHONDRIAL"/>
    <property type="match status" value="1"/>
</dbReference>
<dbReference type="EMBL" id="LQBP01000002">
    <property type="protein sequence ID" value="KUJ81295.1"/>
    <property type="molecule type" value="Genomic_DNA"/>
</dbReference>
<comment type="similarity">
    <text evidence="1">Belongs to the ATP-dependent AMP-binding enzyme family.</text>
</comment>
<dbReference type="RefSeq" id="WP_068333676.1">
    <property type="nucleotide sequence ID" value="NZ_LQBP01000002.1"/>
</dbReference>
<dbReference type="GO" id="GO:0006631">
    <property type="term" value="P:fatty acid metabolic process"/>
    <property type="evidence" value="ECO:0007669"/>
    <property type="project" value="TreeGrafter"/>
</dbReference>
<sequence>MNRIHEILTAADQNAIALSDYDGRAYTYGELNEMSQQAAERLMDHGVRAGDRVLLISENCAAYLVAIFALSRLDAWTVLVNARLTDTEILRLSELSEARCALFTPDASPASAAHADRMGRVDLKPLACGSLTVSAIRDAPVEPVEPDRSQTAILIYTTGTVGEPKGVMLTHGNLLFVSQLSADARRLTPTDVMLAVLPGTHIFGLSSVFLGAVRGGTRLIVRPRFDVDDVIEQLKTATLFPAVPQIFAAINKRLREQKVEKADHNLRYIYAGGAPLDMALKTQTEDLFGLPLHNGYGLSECSPSVALTLMDAPRNDSAVGPPLPGVEVRLENPNDDGVGELCVRGENVMKGYFRNPEATRKAMTDDGFFRTGDLAKQEEDGTLHIVGRAKELIIHSGFNVYPPEVEAVLAAHPAVTLAAVVGRAHDRNEDVIGFVSAHAKVSESELRDWARERMAAYKVPARVIVSDALPQAATGKIIKHKLLSYFADVLDRAPNAE</sequence>
<dbReference type="InterPro" id="IPR045851">
    <property type="entry name" value="AMP-bd_C_sf"/>
</dbReference>
<feature type="domain" description="AMP-binding enzyme C-terminal" evidence="4">
    <location>
        <begin position="404"/>
        <end position="476"/>
    </location>
</feature>
<proteinExistence type="inferred from homology"/>
<feature type="domain" description="AMP-dependent synthetase/ligase" evidence="3">
    <location>
        <begin position="13"/>
        <end position="353"/>
    </location>
</feature>
<dbReference type="Gene3D" id="3.30.300.30">
    <property type="match status" value="1"/>
</dbReference>
<evidence type="ECO:0000256" key="1">
    <source>
        <dbReference type="ARBA" id="ARBA00006432"/>
    </source>
</evidence>
<dbReference type="STRING" id="1685378.AVO44_05425"/>
<keyword evidence="2" id="KW-0436">Ligase</keyword>
<protein>
    <recommendedName>
        <fullName evidence="7">Long-chain fatty acid--CoA ligase</fullName>
    </recommendedName>
</protein>
<evidence type="ECO:0000256" key="2">
    <source>
        <dbReference type="ARBA" id="ARBA00022598"/>
    </source>
</evidence>
<evidence type="ECO:0000259" key="4">
    <source>
        <dbReference type="Pfam" id="PF13193"/>
    </source>
</evidence>
<gene>
    <name evidence="5" type="ORF">AVO44_05425</name>
</gene>
<keyword evidence="6" id="KW-1185">Reference proteome</keyword>
<accession>A0A0X3TZQ7</accession>
<dbReference type="InterPro" id="IPR000873">
    <property type="entry name" value="AMP-dep_synth/lig_dom"/>
</dbReference>
<dbReference type="Pfam" id="PF00501">
    <property type="entry name" value="AMP-binding"/>
    <property type="match status" value="1"/>
</dbReference>
<dbReference type="Gene3D" id="3.40.50.12780">
    <property type="entry name" value="N-terminal domain of ligase-like"/>
    <property type="match status" value="1"/>
</dbReference>
<evidence type="ECO:0000259" key="3">
    <source>
        <dbReference type="Pfam" id="PF00501"/>
    </source>
</evidence>
<reference evidence="6" key="1">
    <citation type="submission" date="2015-12" db="EMBL/GenBank/DDBJ databases">
        <authorList>
            <person name="Zhang G."/>
            <person name="Stingl U."/>
        </authorList>
    </citation>
    <scope>NUCLEOTIDE SEQUENCE [LARGE SCALE GENOMIC DNA]</scope>
    <source>
        <strain evidence="6">ZGT108</strain>
    </source>
</reference>
<dbReference type="OrthoDB" id="9803968at2"/>
<dbReference type="AlphaFoldDB" id="A0A0X3TZQ7"/>
<dbReference type="InterPro" id="IPR025110">
    <property type="entry name" value="AMP-bd_C"/>
</dbReference>
<dbReference type="InterPro" id="IPR042099">
    <property type="entry name" value="ANL_N_sf"/>
</dbReference>
<dbReference type="Pfam" id="PF13193">
    <property type="entry name" value="AMP-binding_C"/>
    <property type="match status" value="1"/>
</dbReference>
<dbReference type="SUPFAM" id="SSF56801">
    <property type="entry name" value="Acetyl-CoA synthetase-like"/>
    <property type="match status" value="1"/>
</dbReference>
<organism evidence="5 6">
    <name type="scientific">Ruegeria profundi</name>
    <dbReference type="NCBI Taxonomy" id="1685378"/>
    <lineage>
        <taxon>Bacteria</taxon>
        <taxon>Pseudomonadati</taxon>
        <taxon>Pseudomonadota</taxon>
        <taxon>Alphaproteobacteria</taxon>
        <taxon>Rhodobacterales</taxon>
        <taxon>Roseobacteraceae</taxon>
        <taxon>Ruegeria</taxon>
    </lineage>
</organism>
<evidence type="ECO:0000313" key="5">
    <source>
        <dbReference type="EMBL" id="KUJ81295.1"/>
    </source>
</evidence>
<dbReference type="PANTHER" id="PTHR43201">
    <property type="entry name" value="ACYL-COA SYNTHETASE"/>
    <property type="match status" value="1"/>
</dbReference>
<name>A0A0X3TZQ7_9RHOB</name>
<evidence type="ECO:0008006" key="7">
    <source>
        <dbReference type="Google" id="ProtNLM"/>
    </source>
</evidence>